<name>A0AAQ3KKF2_9LILI</name>
<dbReference type="InterPro" id="IPR044228">
    <property type="entry name" value="FAP1"/>
</dbReference>
<dbReference type="Pfam" id="PF16035">
    <property type="entry name" value="Chalcone_2"/>
    <property type="match status" value="1"/>
</dbReference>
<gene>
    <name evidence="3" type="ORF">Cni_G18934</name>
</gene>
<sequence length="284" mass="30991">MNRFQGTGFGYLVPWNMFIYRFQIIGFSISAISSVCHAPRRWAPSASLSPGPQRRLTGPSLSSAFRLASGLAAAIGARIGLAVGVSLESAADPAEPRQRPWIHASPIWASLSLADTSTETSLEPSTGASFLTALEGGQRLTGIGLRQASILGLKSINVYAFGVYADDNDIKRLSWKYGNFSISDLKKNEEFITDVLDQDIRLTVRLQIVYNKLSIGSVRNAFAKTVGSRIQKFSGSENKELLQRFQQNLQIKIQKFGVFLTVAAAGDTAVRSIFTVALLRLNLM</sequence>
<dbReference type="InterPro" id="IPR016087">
    <property type="entry name" value="Chalcone_isomerase"/>
</dbReference>
<evidence type="ECO:0000313" key="3">
    <source>
        <dbReference type="EMBL" id="WOL10180.1"/>
    </source>
</evidence>
<feature type="domain" description="Chalcone isomerase" evidence="2">
    <location>
        <begin position="139"/>
        <end position="249"/>
    </location>
</feature>
<dbReference type="InterPro" id="IPR016088">
    <property type="entry name" value="Chalcone_isomerase_3-sand"/>
</dbReference>
<dbReference type="Proteomes" id="UP001327560">
    <property type="component" value="Chromosome 6"/>
</dbReference>
<dbReference type="GO" id="GO:0006631">
    <property type="term" value="P:fatty acid metabolic process"/>
    <property type="evidence" value="ECO:0007669"/>
    <property type="project" value="TreeGrafter"/>
</dbReference>
<evidence type="ECO:0000259" key="2">
    <source>
        <dbReference type="Pfam" id="PF16035"/>
    </source>
</evidence>
<protein>
    <recommendedName>
        <fullName evidence="1">Chalcone--flavanone isomerase</fullName>
    </recommendedName>
</protein>
<dbReference type="AlphaFoldDB" id="A0AAQ3KKF2"/>
<dbReference type="GO" id="GO:0016872">
    <property type="term" value="F:intramolecular lyase activity"/>
    <property type="evidence" value="ECO:0007669"/>
    <property type="project" value="InterPro"/>
</dbReference>
<dbReference type="PANTHER" id="PTHR47589">
    <property type="entry name" value="FATTY-ACID-BINDING PROTEIN 1"/>
    <property type="match status" value="1"/>
</dbReference>
<dbReference type="SUPFAM" id="SSF54626">
    <property type="entry name" value="Chalcone isomerase"/>
    <property type="match status" value="1"/>
</dbReference>
<dbReference type="GO" id="GO:0005504">
    <property type="term" value="F:fatty acid binding"/>
    <property type="evidence" value="ECO:0007669"/>
    <property type="project" value="TreeGrafter"/>
</dbReference>
<dbReference type="InterPro" id="IPR036298">
    <property type="entry name" value="Chalcone_isomerase_sf"/>
</dbReference>
<evidence type="ECO:0000313" key="4">
    <source>
        <dbReference type="Proteomes" id="UP001327560"/>
    </source>
</evidence>
<keyword evidence="4" id="KW-1185">Reference proteome</keyword>
<dbReference type="Gene3D" id="3.50.70.10">
    <property type="match status" value="1"/>
</dbReference>
<accession>A0AAQ3KKF2</accession>
<reference evidence="3 4" key="1">
    <citation type="submission" date="2023-10" db="EMBL/GenBank/DDBJ databases">
        <title>Chromosome-scale genome assembly provides insights into flower coloration mechanisms of Canna indica.</title>
        <authorList>
            <person name="Li C."/>
        </authorList>
    </citation>
    <scope>NUCLEOTIDE SEQUENCE [LARGE SCALE GENOMIC DNA]</scope>
    <source>
        <tissue evidence="3">Flower</tissue>
    </source>
</reference>
<proteinExistence type="predicted"/>
<organism evidence="3 4">
    <name type="scientific">Canna indica</name>
    <name type="common">Indian-shot</name>
    <dbReference type="NCBI Taxonomy" id="4628"/>
    <lineage>
        <taxon>Eukaryota</taxon>
        <taxon>Viridiplantae</taxon>
        <taxon>Streptophyta</taxon>
        <taxon>Embryophyta</taxon>
        <taxon>Tracheophyta</taxon>
        <taxon>Spermatophyta</taxon>
        <taxon>Magnoliopsida</taxon>
        <taxon>Liliopsida</taxon>
        <taxon>Zingiberales</taxon>
        <taxon>Cannaceae</taxon>
        <taxon>Canna</taxon>
    </lineage>
</organism>
<dbReference type="EMBL" id="CP136895">
    <property type="protein sequence ID" value="WOL10180.1"/>
    <property type="molecule type" value="Genomic_DNA"/>
</dbReference>
<evidence type="ECO:0000256" key="1">
    <source>
        <dbReference type="ARBA" id="ARBA00024426"/>
    </source>
</evidence>
<dbReference type="GO" id="GO:0009570">
    <property type="term" value="C:chloroplast stroma"/>
    <property type="evidence" value="ECO:0007669"/>
    <property type="project" value="TreeGrafter"/>
</dbReference>
<dbReference type="PANTHER" id="PTHR47589:SF5">
    <property type="entry name" value="CHALCONE ISOMERASE DOMAIN-CONTAINING PROTEIN"/>
    <property type="match status" value="1"/>
</dbReference>